<dbReference type="Pfam" id="PF00512">
    <property type="entry name" value="HisKA"/>
    <property type="match status" value="1"/>
</dbReference>
<evidence type="ECO:0000313" key="14">
    <source>
        <dbReference type="EMBL" id="RAR76609.1"/>
    </source>
</evidence>
<evidence type="ECO:0000256" key="8">
    <source>
        <dbReference type="ARBA" id="ARBA00023026"/>
    </source>
</evidence>
<dbReference type="GO" id="GO:0000155">
    <property type="term" value="F:phosphorelay sensor kinase activity"/>
    <property type="evidence" value="ECO:0007669"/>
    <property type="project" value="InterPro"/>
</dbReference>
<dbReference type="InterPro" id="IPR003594">
    <property type="entry name" value="HATPase_dom"/>
</dbReference>
<dbReference type="SMART" id="SM00387">
    <property type="entry name" value="HATPase_c"/>
    <property type="match status" value="1"/>
</dbReference>
<evidence type="ECO:0000256" key="2">
    <source>
        <dbReference type="ARBA" id="ARBA00012438"/>
    </source>
</evidence>
<comment type="catalytic activity">
    <reaction evidence="1">
        <text>ATP + protein L-histidine = ADP + protein N-phospho-L-histidine.</text>
        <dbReference type="EC" id="2.7.13.3"/>
    </reaction>
</comment>
<keyword evidence="8" id="KW-0843">Virulence</keyword>
<sequence length="596" mass="64382">MPRSPERPAAAAPASPASPPTQGAHGPRLRALVIGFLLLALTTTWVLVTMALHIKWQDAMEAEERQNGNLARVLQEQTVRVLTTVDQATLRVAGEVNNGEFTADDYVLFANETGLVPDILTQLSVVGPDGRFVGSNIDPAGEKSLSVDLSEREHIRVQLEPDSLPQAQMQFSDSGLFVGKPVLGKVSSKWTVQLSRPIRNASGYLHGVVVASLNPGYFEKVYADVDIGAQGSVLLIGNDFNVRARVVGGLSEGMGLALDFPDDHPLHHLDTVQGSFQRVSRIDGIERISAFHRIKGYPLSVVVSTTTDAALAEWKTMRNLAVVFAGLFSIALVAIGLGFLNGVRQLERKNQELAVSEAQAQSANQAKSEFLTAISHELRTPLTSIHGFAELMELRLEQPAYREAAGLIRKAAEHLNTLLSEILDLAKVQAGAMPIVWGEHGVRELVQTTTDLFAISAAQKGLTLETHIAPEVPETLRCDGLRLKQILNNLLSNAFKFTERGGVRLEVDTVGRVVRFHVIDTGPGIPSEVQDIIFEKFRQGHANVSTQHGGTGLGLALSRSLAELMGGRLTVVSGLGRGARFTLELPQRPNLTAGGR</sequence>
<evidence type="ECO:0000256" key="10">
    <source>
        <dbReference type="ARBA" id="ARBA00070152"/>
    </source>
</evidence>
<name>A0A328YRZ7_9BURK</name>
<dbReference type="Gene3D" id="1.10.287.130">
    <property type="match status" value="1"/>
</dbReference>
<evidence type="ECO:0000256" key="7">
    <source>
        <dbReference type="ARBA" id="ARBA00023012"/>
    </source>
</evidence>
<dbReference type="PRINTS" id="PR00344">
    <property type="entry name" value="BCTRLSENSOR"/>
</dbReference>
<feature type="domain" description="Histidine kinase" evidence="13">
    <location>
        <begin position="373"/>
        <end position="589"/>
    </location>
</feature>
<evidence type="ECO:0000256" key="12">
    <source>
        <dbReference type="SAM" id="Phobius"/>
    </source>
</evidence>
<dbReference type="FunFam" id="1.10.287.130:FF:000001">
    <property type="entry name" value="Two-component sensor histidine kinase"/>
    <property type="match status" value="1"/>
</dbReference>
<proteinExistence type="predicted"/>
<dbReference type="PROSITE" id="PS50109">
    <property type="entry name" value="HIS_KIN"/>
    <property type="match status" value="1"/>
</dbReference>
<dbReference type="PANTHER" id="PTHR43711">
    <property type="entry name" value="TWO-COMPONENT HISTIDINE KINASE"/>
    <property type="match status" value="1"/>
</dbReference>
<evidence type="ECO:0000256" key="5">
    <source>
        <dbReference type="ARBA" id="ARBA00022729"/>
    </source>
</evidence>
<dbReference type="Pfam" id="PF02518">
    <property type="entry name" value="HATPase_c"/>
    <property type="match status" value="1"/>
</dbReference>
<dbReference type="InterPro" id="IPR005467">
    <property type="entry name" value="His_kinase_dom"/>
</dbReference>
<keyword evidence="5" id="KW-0732">Signal</keyword>
<evidence type="ECO:0000256" key="11">
    <source>
        <dbReference type="SAM" id="MobiDB-lite"/>
    </source>
</evidence>
<dbReference type="Gene3D" id="3.30.565.10">
    <property type="entry name" value="Histidine kinase-like ATPase, C-terminal domain"/>
    <property type="match status" value="1"/>
</dbReference>
<dbReference type="InterPro" id="IPR050736">
    <property type="entry name" value="Sensor_HK_Regulatory"/>
</dbReference>
<keyword evidence="12" id="KW-0812">Transmembrane</keyword>
<evidence type="ECO:0000256" key="4">
    <source>
        <dbReference type="ARBA" id="ARBA00022679"/>
    </source>
</evidence>
<keyword evidence="3" id="KW-0597">Phosphoprotein</keyword>
<reference evidence="14 15" key="1">
    <citation type="submission" date="2018-06" db="EMBL/GenBank/DDBJ databases">
        <title>Genomic Encyclopedia of Archaeal and Bacterial Type Strains, Phase II (KMG-II): from individual species to whole genera.</title>
        <authorList>
            <person name="Goeker M."/>
        </authorList>
    </citation>
    <scope>NUCLEOTIDE SEQUENCE [LARGE SCALE GENOMIC DNA]</scope>
    <source>
        <strain evidence="14 15">CFPB 3232</strain>
    </source>
</reference>
<feature type="transmembrane region" description="Helical" evidence="12">
    <location>
        <begin position="320"/>
        <end position="340"/>
    </location>
</feature>
<dbReference type="InterPro" id="IPR036097">
    <property type="entry name" value="HisK_dim/P_sf"/>
</dbReference>
<dbReference type="InterPro" id="IPR003661">
    <property type="entry name" value="HisK_dim/P_dom"/>
</dbReference>
<feature type="region of interest" description="Disordered" evidence="11">
    <location>
        <begin position="1"/>
        <end position="24"/>
    </location>
</feature>
<dbReference type="AlphaFoldDB" id="A0A328YRZ7"/>
<keyword evidence="15" id="KW-1185">Reference proteome</keyword>
<accession>A0A328YRZ7</accession>
<keyword evidence="12" id="KW-1133">Transmembrane helix</keyword>
<dbReference type="CDD" id="cd00082">
    <property type="entry name" value="HisKA"/>
    <property type="match status" value="1"/>
</dbReference>
<evidence type="ECO:0000256" key="1">
    <source>
        <dbReference type="ARBA" id="ARBA00000085"/>
    </source>
</evidence>
<dbReference type="Gene3D" id="3.30.450.20">
    <property type="entry name" value="PAS domain"/>
    <property type="match status" value="2"/>
</dbReference>
<dbReference type="RefSeq" id="WP_111880390.1">
    <property type="nucleotide sequence ID" value="NZ_CBCSGC010000132.1"/>
</dbReference>
<keyword evidence="7" id="KW-0902">Two-component regulatory system</keyword>
<feature type="transmembrane region" description="Helical" evidence="12">
    <location>
        <begin position="29"/>
        <end position="52"/>
    </location>
</feature>
<evidence type="ECO:0000256" key="6">
    <source>
        <dbReference type="ARBA" id="ARBA00022777"/>
    </source>
</evidence>
<comment type="function">
    <text evidence="9">Member of the two-component regulatory system BvgS/BvgA. Phosphorylates BvgA via a four-step phosphorelay in response to environmental signals.</text>
</comment>
<evidence type="ECO:0000259" key="13">
    <source>
        <dbReference type="PROSITE" id="PS50109"/>
    </source>
</evidence>
<dbReference type="CDD" id="cd12914">
    <property type="entry name" value="PDC1_DGC_like"/>
    <property type="match status" value="1"/>
</dbReference>
<evidence type="ECO:0000256" key="3">
    <source>
        <dbReference type="ARBA" id="ARBA00022553"/>
    </source>
</evidence>
<dbReference type="OrthoDB" id="567977at2"/>
<evidence type="ECO:0000256" key="9">
    <source>
        <dbReference type="ARBA" id="ARBA00058004"/>
    </source>
</evidence>
<keyword evidence="12" id="KW-0472">Membrane</keyword>
<dbReference type="CDD" id="cd12915">
    <property type="entry name" value="PDC2_DGC_like"/>
    <property type="match status" value="1"/>
</dbReference>
<comment type="caution">
    <text evidence="14">The sequence shown here is derived from an EMBL/GenBank/DDBJ whole genome shotgun (WGS) entry which is preliminary data.</text>
</comment>
<evidence type="ECO:0000313" key="15">
    <source>
        <dbReference type="Proteomes" id="UP000248856"/>
    </source>
</evidence>
<dbReference type="Proteomes" id="UP000248856">
    <property type="component" value="Unassembled WGS sequence"/>
</dbReference>
<dbReference type="SUPFAM" id="SSF55874">
    <property type="entry name" value="ATPase domain of HSP90 chaperone/DNA topoisomerase II/histidine kinase"/>
    <property type="match status" value="1"/>
</dbReference>
<dbReference type="InterPro" id="IPR054327">
    <property type="entry name" value="His-kinase-like_sensor"/>
</dbReference>
<dbReference type="Pfam" id="PF22588">
    <property type="entry name" value="dCache_1_like"/>
    <property type="match status" value="1"/>
</dbReference>
<dbReference type="SUPFAM" id="SSF47384">
    <property type="entry name" value="Homodimeric domain of signal transducing histidine kinase"/>
    <property type="match status" value="1"/>
</dbReference>
<gene>
    <name evidence="14" type="ORF">AX018_104533</name>
</gene>
<dbReference type="InterPro" id="IPR036890">
    <property type="entry name" value="HATPase_C_sf"/>
</dbReference>
<keyword evidence="6 14" id="KW-0418">Kinase</keyword>
<dbReference type="CDD" id="cd16922">
    <property type="entry name" value="HATPase_EvgS-ArcB-TorS-like"/>
    <property type="match status" value="1"/>
</dbReference>
<dbReference type="EC" id="2.7.13.3" evidence="2"/>
<organism evidence="14 15">
    <name type="scientific">Paracidovorax anthurii</name>
    <dbReference type="NCBI Taxonomy" id="78229"/>
    <lineage>
        <taxon>Bacteria</taxon>
        <taxon>Pseudomonadati</taxon>
        <taxon>Pseudomonadota</taxon>
        <taxon>Betaproteobacteria</taxon>
        <taxon>Burkholderiales</taxon>
        <taxon>Comamonadaceae</taxon>
        <taxon>Paracidovorax</taxon>
    </lineage>
</organism>
<dbReference type="SMART" id="SM00388">
    <property type="entry name" value="HisKA"/>
    <property type="match status" value="1"/>
</dbReference>
<dbReference type="InterPro" id="IPR004358">
    <property type="entry name" value="Sig_transdc_His_kin-like_C"/>
</dbReference>
<protein>
    <recommendedName>
        <fullName evidence="10">Virulence sensor protein BvgS</fullName>
        <ecNumber evidence="2">2.7.13.3</ecNumber>
    </recommendedName>
</protein>
<dbReference type="PANTHER" id="PTHR43711:SF26">
    <property type="entry name" value="SENSOR HISTIDINE KINASE RCSC"/>
    <property type="match status" value="1"/>
</dbReference>
<dbReference type="FunFam" id="3.30.565.10:FF:000010">
    <property type="entry name" value="Sensor histidine kinase RcsC"/>
    <property type="match status" value="1"/>
</dbReference>
<dbReference type="EMBL" id="QLTA01000045">
    <property type="protein sequence ID" value="RAR76609.1"/>
    <property type="molecule type" value="Genomic_DNA"/>
</dbReference>
<keyword evidence="4" id="KW-0808">Transferase</keyword>